<dbReference type="GO" id="GO:0016887">
    <property type="term" value="F:ATP hydrolysis activity"/>
    <property type="evidence" value="ECO:0007669"/>
    <property type="project" value="InterPro"/>
</dbReference>
<comment type="similarity">
    <text evidence="1">Belongs to the ABC transporter superfamily.</text>
</comment>
<dbReference type="InterPro" id="IPR003439">
    <property type="entry name" value="ABC_transporter-like_ATP-bd"/>
</dbReference>
<dbReference type="OrthoDB" id="9804819at2"/>
<dbReference type="PANTHER" id="PTHR43335:SF4">
    <property type="entry name" value="ABC TRANSPORTER, ATP-BINDING PROTEIN"/>
    <property type="match status" value="1"/>
</dbReference>
<keyword evidence="7" id="KW-1185">Reference proteome</keyword>
<dbReference type="InterPro" id="IPR003593">
    <property type="entry name" value="AAA+_ATPase"/>
</dbReference>
<dbReference type="EMBL" id="SMAG01000002">
    <property type="protein sequence ID" value="TCS95836.1"/>
    <property type="molecule type" value="Genomic_DNA"/>
</dbReference>
<reference evidence="6 7" key="1">
    <citation type="submission" date="2019-03" db="EMBL/GenBank/DDBJ databases">
        <title>Genomic Encyclopedia of Type Strains, Phase IV (KMG-IV): sequencing the most valuable type-strain genomes for metagenomic binning, comparative biology and taxonomic classification.</title>
        <authorList>
            <person name="Goeker M."/>
        </authorList>
    </citation>
    <scope>NUCLEOTIDE SEQUENCE [LARGE SCALE GENOMIC DNA]</scope>
    <source>
        <strain evidence="6 7">DSM 45707</strain>
    </source>
</reference>
<evidence type="ECO:0000256" key="1">
    <source>
        <dbReference type="ARBA" id="ARBA00005417"/>
    </source>
</evidence>
<evidence type="ECO:0000256" key="2">
    <source>
        <dbReference type="ARBA" id="ARBA00022448"/>
    </source>
</evidence>
<dbReference type="SMART" id="SM00382">
    <property type="entry name" value="AAA"/>
    <property type="match status" value="1"/>
</dbReference>
<keyword evidence="2" id="KW-0813">Transport</keyword>
<dbReference type="InterPro" id="IPR027417">
    <property type="entry name" value="P-loop_NTPase"/>
</dbReference>
<dbReference type="PANTHER" id="PTHR43335">
    <property type="entry name" value="ABC TRANSPORTER, ATP-BINDING PROTEIN"/>
    <property type="match status" value="1"/>
</dbReference>
<name>A0A4R3LEF5_9BACL</name>
<comment type="caution">
    <text evidence="6">The sequence shown here is derived from an EMBL/GenBank/DDBJ whole genome shotgun (WGS) entry which is preliminary data.</text>
</comment>
<gene>
    <name evidence="6" type="ORF">EDD58_102418</name>
</gene>
<organism evidence="6 7">
    <name type="scientific">Hazenella coriacea</name>
    <dbReference type="NCBI Taxonomy" id="1179467"/>
    <lineage>
        <taxon>Bacteria</taxon>
        <taxon>Bacillati</taxon>
        <taxon>Bacillota</taxon>
        <taxon>Bacilli</taxon>
        <taxon>Bacillales</taxon>
        <taxon>Thermoactinomycetaceae</taxon>
        <taxon>Hazenella</taxon>
    </lineage>
</organism>
<dbReference type="PROSITE" id="PS00211">
    <property type="entry name" value="ABC_TRANSPORTER_1"/>
    <property type="match status" value="1"/>
</dbReference>
<evidence type="ECO:0000256" key="4">
    <source>
        <dbReference type="ARBA" id="ARBA00022840"/>
    </source>
</evidence>
<evidence type="ECO:0000313" key="7">
    <source>
        <dbReference type="Proteomes" id="UP000294937"/>
    </source>
</evidence>
<dbReference type="AlphaFoldDB" id="A0A4R3LEF5"/>
<evidence type="ECO:0000259" key="5">
    <source>
        <dbReference type="PROSITE" id="PS50893"/>
    </source>
</evidence>
<dbReference type="Proteomes" id="UP000294937">
    <property type="component" value="Unassembled WGS sequence"/>
</dbReference>
<proteinExistence type="inferred from homology"/>
<dbReference type="PROSITE" id="PS50893">
    <property type="entry name" value="ABC_TRANSPORTER_2"/>
    <property type="match status" value="1"/>
</dbReference>
<keyword evidence="3" id="KW-0547">Nucleotide-binding</keyword>
<evidence type="ECO:0000313" key="6">
    <source>
        <dbReference type="EMBL" id="TCS95836.1"/>
    </source>
</evidence>
<dbReference type="GO" id="GO:0005524">
    <property type="term" value="F:ATP binding"/>
    <property type="evidence" value="ECO:0007669"/>
    <property type="project" value="UniProtKB-KW"/>
</dbReference>
<feature type="domain" description="ABC transporter" evidence="5">
    <location>
        <begin position="6"/>
        <end position="233"/>
    </location>
</feature>
<keyword evidence="4 6" id="KW-0067">ATP-binding</keyword>
<dbReference type="SUPFAM" id="SSF52540">
    <property type="entry name" value="P-loop containing nucleoside triphosphate hydrolases"/>
    <property type="match status" value="1"/>
</dbReference>
<dbReference type="Gene3D" id="3.40.50.300">
    <property type="entry name" value="P-loop containing nucleotide triphosphate hydrolases"/>
    <property type="match status" value="1"/>
</dbReference>
<dbReference type="CDD" id="cd03268">
    <property type="entry name" value="ABC_BcrA_bacitracin_resist"/>
    <property type="match status" value="1"/>
</dbReference>
<dbReference type="InterPro" id="IPR017871">
    <property type="entry name" value="ABC_transporter-like_CS"/>
</dbReference>
<dbReference type="Pfam" id="PF00005">
    <property type="entry name" value="ABC_tran"/>
    <property type="match status" value="1"/>
</dbReference>
<evidence type="ECO:0000256" key="3">
    <source>
        <dbReference type="ARBA" id="ARBA00022741"/>
    </source>
</evidence>
<sequence length="304" mass="33930">MSVNVIETNQLTRNFGKRISVNAIDLKVPQGEIYGFLGPNGAGKTTTIRMLLGLIKPSSGSVRIFGKDLSKHRQSILKRVGSLVESPSFYGHLSGFENLKVVATILGVSQKRITEVLKMVRLEKDAHRKAKQYSLGMKQRLGIAIAMLANPELLILDEPTNGLDPAGIQEIRELIKELPRQTGVTVLVSSHLLSEVEQMVSYIGVIAEGKLLFQDRIDALQKKSQSKLIIDVNQPQEACRWLQKQGWSSYVEDQMLCLDQLDRLQTPAIVESLVLNRYSVYEVKQSQKSLEDIFLEMTGKGQSL</sequence>
<protein>
    <submittedName>
        <fullName evidence="6">ABC-2 type transport system ATP-binding protein</fullName>
    </submittedName>
</protein>
<accession>A0A4R3LEF5</accession>
<dbReference type="RefSeq" id="WP_131923804.1">
    <property type="nucleotide sequence ID" value="NZ_SMAG01000002.1"/>
</dbReference>